<feature type="transmembrane region" description="Helical" evidence="1">
    <location>
        <begin position="257"/>
        <end position="283"/>
    </location>
</feature>
<sequence length="398" mass="45867">MLRLCGVLPICYFSFYVTLCDISAGTYLDQHLTFSFLPSLQNKLAQLPAVDMQHAPAKLSSKLHPFACVDFLAQSICIWSSNRSFHVNCRQLSKFFSQCFSSIVTQLPIHFVHLAPWGSAQMCCSYLSINPCCLVGGQIIGRGTITWWRERGVFRIVVILFNSIEDIFDELTVIWGCIFISVLFDCRPCGLFQSLNLLIIIQCGKGHCCINEPIQFNPKFFEFVVPVNRVWLWLVVIVSSILLAVQGPPKSVFLHDFVVFEVIFLFNLFFFFCFNLFFFQLFFLSNLDYYLFYISDPFLNFFLLMYVHLQKWWHWTPVLSFDQGPCCIHLFSSNFCNATSLSSTMQDYIPVNYLLFLTERRFVVEIVKGTPPGQDVGLTGSFTIRLFPISKLKPFINS</sequence>
<feature type="transmembrane region" description="Helical" evidence="1">
    <location>
        <begin position="289"/>
        <end position="309"/>
    </location>
</feature>
<evidence type="ECO:0000313" key="4">
    <source>
        <dbReference type="Proteomes" id="UP000037035"/>
    </source>
</evidence>
<name>A0A0L6UN51_9BASI</name>
<evidence type="ECO:0000313" key="3">
    <source>
        <dbReference type="EMBL" id="KNZ49958.1"/>
    </source>
</evidence>
<dbReference type="AlphaFoldDB" id="A0A0L6UN51"/>
<dbReference type="EMBL" id="LAVV01009801">
    <property type="protein sequence ID" value="KNZ49958.1"/>
    <property type="molecule type" value="Genomic_DNA"/>
</dbReference>
<keyword evidence="1" id="KW-0472">Membrane</keyword>
<organism evidence="3 4">
    <name type="scientific">Puccinia sorghi</name>
    <dbReference type="NCBI Taxonomy" id="27349"/>
    <lineage>
        <taxon>Eukaryota</taxon>
        <taxon>Fungi</taxon>
        <taxon>Dikarya</taxon>
        <taxon>Basidiomycota</taxon>
        <taxon>Pucciniomycotina</taxon>
        <taxon>Pucciniomycetes</taxon>
        <taxon>Pucciniales</taxon>
        <taxon>Pucciniaceae</taxon>
        <taxon>Puccinia</taxon>
    </lineage>
</organism>
<evidence type="ECO:0000256" key="2">
    <source>
        <dbReference type="SAM" id="SignalP"/>
    </source>
</evidence>
<protein>
    <submittedName>
        <fullName evidence="3">Putative signal peptide protein</fullName>
    </submittedName>
</protein>
<feature type="chain" id="PRO_5005568003" evidence="2">
    <location>
        <begin position="21"/>
        <end position="398"/>
    </location>
</feature>
<reference evidence="3 4" key="1">
    <citation type="submission" date="2015-08" db="EMBL/GenBank/DDBJ databases">
        <title>Next Generation Sequencing and Analysis of the Genome of Puccinia sorghi L Schw, the Causal Agent of Maize Common Rust.</title>
        <authorList>
            <person name="Rochi L."/>
            <person name="Burguener G."/>
            <person name="Darino M."/>
            <person name="Turjanski A."/>
            <person name="Kreff E."/>
            <person name="Dieguez M.J."/>
            <person name="Sacco F."/>
        </authorList>
    </citation>
    <scope>NUCLEOTIDE SEQUENCE [LARGE SCALE GENOMIC DNA]</scope>
    <source>
        <strain evidence="3 4">RO10H11247</strain>
    </source>
</reference>
<keyword evidence="4" id="KW-1185">Reference proteome</keyword>
<comment type="caution">
    <text evidence="3">The sequence shown here is derived from an EMBL/GenBank/DDBJ whole genome shotgun (WGS) entry which is preliminary data.</text>
</comment>
<dbReference type="Proteomes" id="UP000037035">
    <property type="component" value="Unassembled WGS sequence"/>
</dbReference>
<accession>A0A0L6UN51</accession>
<feature type="signal peptide" evidence="2">
    <location>
        <begin position="1"/>
        <end position="20"/>
    </location>
</feature>
<proteinExistence type="predicted"/>
<feature type="transmembrane region" description="Helical" evidence="1">
    <location>
        <begin position="230"/>
        <end position="245"/>
    </location>
</feature>
<evidence type="ECO:0000256" key="1">
    <source>
        <dbReference type="SAM" id="Phobius"/>
    </source>
</evidence>
<dbReference type="VEuPathDB" id="FungiDB:VP01_466g1"/>
<gene>
    <name evidence="3" type="ORF">VP01_466g1</name>
</gene>
<keyword evidence="1" id="KW-0812">Transmembrane</keyword>
<keyword evidence="2" id="KW-0732">Signal</keyword>
<keyword evidence="1" id="KW-1133">Transmembrane helix</keyword>